<gene>
    <name evidence="5" type="ORF">BMAGN_1372</name>
</gene>
<evidence type="ECO:0000256" key="2">
    <source>
        <dbReference type="ARBA" id="ARBA00022723"/>
    </source>
</evidence>
<evidence type="ECO:0000256" key="1">
    <source>
        <dbReference type="ARBA" id="ARBA00001946"/>
    </source>
</evidence>
<dbReference type="Pfam" id="PF00702">
    <property type="entry name" value="Hydrolase"/>
    <property type="match status" value="1"/>
</dbReference>
<dbReference type="PRINTS" id="PR00413">
    <property type="entry name" value="HADHALOGNASE"/>
</dbReference>
<dbReference type="EC" id="3.1.3.5" evidence="5"/>
<evidence type="ECO:0000313" key="6">
    <source>
        <dbReference type="Proteomes" id="UP000029052"/>
    </source>
</evidence>
<name>A0A087B810_9BIFI</name>
<evidence type="ECO:0000313" key="5">
    <source>
        <dbReference type="EMBL" id="KFI67160.1"/>
    </source>
</evidence>
<comment type="caution">
    <text evidence="5">The sequence shown here is derived from an EMBL/GenBank/DDBJ whole genome shotgun (WGS) entry which is preliminary data.</text>
</comment>
<dbReference type="InterPro" id="IPR036412">
    <property type="entry name" value="HAD-like_sf"/>
</dbReference>
<dbReference type="InterPro" id="IPR023214">
    <property type="entry name" value="HAD_sf"/>
</dbReference>
<dbReference type="EMBL" id="JGZB01000011">
    <property type="protein sequence ID" value="KFI67160.1"/>
    <property type="molecule type" value="Genomic_DNA"/>
</dbReference>
<keyword evidence="6" id="KW-1185">Reference proteome</keyword>
<proteinExistence type="predicted"/>
<dbReference type="PANTHER" id="PTHR46470:SF2">
    <property type="entry name" value="GLYCERALDEHYDE 3-PHOSPHATE PHOSPHATASE"/>
    <property type="match status" value="1"/>
</dbReference>
<comment type="cofactor">
    <cofactor evidence="1">
        <name>Mg(2+)</name>
        <dbReference type="ChEBI" id="CHEBI:18420"/>
    </cofactor>
</comment>
<dbReference type="InterPro" id="IPR051400">
    <property type="entry name" value="HAD-like_hydrolase"/>
</dbReference>
<keyword evidence="4" id="KW-0460">Magnesium</keyword>
<keyword evidence="3 5" id="KW-0378">Hydrolase</keyword>
<dbReference type="SUPFAM" id="SSF56784">
    <property type="entry name" value="HAD-like"/>
    <property type="match status" value="1"/>
</dbReference>
<dbReference type="AlphaFoldDB" id="A0A087B810"/>
<sequence>MMSQRKYDVVLFDLYGTLVDCHVDESSDDAWTALRNALYREGANYVTNDRLREQFEKAANRELGLCGGQDDLREPDLLGAYEELFSDLWIQAGKDLSGKMAWAFRKAALRKLALYPGALDMLRTLKGQGMRIILLSNAQSCYTRPELEALGLDDIFDDVILSSDEGVRMPSPSIFQCALRAANVPADRVLMVGNDERCDVLGAKAAGIDAVYLDTRGEWIDSHGNVTDVEHITKGDVDDRPAPEAVKSFRGADYRGLLDFILENGTSAVTQQI</sequence>
<dbReference type="eggNOG" id="COG1011">
    <property type="taxonomic scope" value="Bacteria"/>
</dbReference>
<keyword evidence="2" id="KW-0479">Metal-binding</keyword>
<dbReference type="STRING" id="1692.BMAGN_1372"/>
<protein>
    <submittedName>
        <fullName evidence="5">HAD-superfamily hydrolase</fullName>
        <ecNumber evidence="5">3.1.3.5</ecNumber>
    </submittedName>
</protein>
<accession>A0A087B810</accession>
<evidence type="ECO:0000256" key="4">
    <source>
        <dbReference type="ARBA" id="ARBA00022842"/>
    </source>
</evidence>
<reference evidence="5 6" key="1">
    <citation type="submission" date="2014-03" db="EMBL/GenBank/DDBJ databases">
        <title>Genomics of Bifidobacteria.</title>
        <authorList>
            <person name="Ventura M."/>
            <person name="Milani C."/>
            <person name="Lugli G.A."/>
        </authorList>
    </citation>
    <scope>NUCLEOTIDE SEQUENCE [LARGE SCALE GENOMIC DNA]</scope>
    <source>
        <strain evidence="5 6">LMG 11591</strain>
    </source>
</reference>
<evidence type="ECO:0000256" key="3">
    <source>
        <dbReference type="ARBA" id="ARBA00022801"/>
    </source>
</evidence>
<dbReference type="Gene3D" id="3.40.50.1000">
    <property type="entry name" value="HAD superfamily/HAD-like"/>
    <property type="match status" value="1"/>
</dbReference>
<dbReference type="GO" id="GO:0046872">
    <property type="term" value="F:metal ion binding"/>
    <property type="evidence" value="ECO:0007669"/>
    <property type="project" value="UniProtKB-KW"/>
</dbReference>
<organism evidence="5 6">
    <name type="scientific">Bifidobacterium magnum</name>
    <dbReference type="NCBI Taxonomy" id="1692"/>
    <lineage>
        <taxon>Bacteria</taxon>
        <taxon>Bacillati</taxon>
        <taxon>Actinomycetota</taxon>
        <taxon>Actinomycetes</taxon>
        <taxon>Bifidobacteriales</taxon>
        <taxon>Bifidobacteriaceae</taxon>
        <taxon>Bifidobacterium</taxon>
    </lineage>
</organism>
<dbReference type="GO" id="GO:0008253">
    <property type="term" value="F:5'-nucleotidase activity"/>
    <property type="evidence" value="ECO:0007669"/>
    <property type="project" value="UniProtKB-EC"/>
</dbReference>
<dbReference type="InterPro" id="IPR006439">
    <property type="entry name" value="HAD-SF_hydro_IA"/>
</dbReference>
<dbReference type="NCBIfam" id="TIGR01549">
    <property type="entry name" value="HAD-SF-IA-v1"/>
    <property type="match status" value="1"/>
</dbReference>
<dbReference type="PANTHER" id="PTHR46470">
    <property type="entry name" value="N-ACYLNEURAMINATE-9-PHOSPHATASE"/>
    <property type="match status" value="1"/>
</dbReference>
<dbReference type="GO" id="GO:0044281">
    <property type="term" value="P:small molecule metabolic process"/>
    <property type="evidence" value="ECO:0007669"/>
    <property type="project" value="UniProtKB-ARBA"/>
</dbReference>
<dbReference type="Proteomes" id="UP000029052">
    <property type="component" value="Unassembled WGS sequence"/>
</dbReference>